<dbReference type="GO" id="GO:0004497">
    <property type="term" value="F:monooxygenase activity"/>
    <property type="evidence" value="ECO:0007669"/>
    <property type="project" value="UniProtKB-ARBA"/>
</dbReference>
<keyword evidence="3" id="KW-0408">Iron</keyword>
<organism evidence="6 7">
    <name type="scientific">Amycolatopsis saalfeldensis</name>
    <dbReference type="NCBI Taxonomy" id="394193"/>
    <lineage>
        <taxon>Bacteria</taxon>
        <taxon>Bacillati</taxon>
        <taxon>Actinomycetota</taxon>
        <taxon>Actinomycetes</taxon>
        <taxon>Pseudonocardiales</taxon>
        <taxon>Pseudonocardiaceae</taxon>
        <taxon>Amycolatopsis</taxon>
    </lineage>
</organism>
<dbReference type="PANTHER" id="PTHR21496:SF23">
    <property type="entry name" value="3-PHENYLPROPIONATE_CINNAMIC ACID DIOXYGENASE FERREDOXIN SUBUNIT"/>
    <property type="match status" value="1"/>
</dbReference>
<evidence type="ECO:0000256" key="3">
    <source>
        <dbReference type="ARBA" id="ARBA00023004"/>
    </source>
</evidence>
<proteinExistence type="predicted"/>
<evidence type="ECO:0000256" key="1">
    <source>
        <dbReference type="ARBA" id="ARBA00022714"/>
    </source>
</evidence>
<dbReference type="OrthoDB" id="147178at2"/>
<dbReference type="Gene3D" id="2.102.10.10">
    <property type="entry name" value="Rieske [2Fe-2S] iron-sulphur domain"/>
    <property type="match status" value="1"/>
</dbReference>
<evidence type="ECO:0000313" key="7">
    <source>
        <dbReference type="Proteomes" id="UP000198582"/>
    </source>
</evidence>
<keyword evidence="7" id="KW-1185">Reference proteome</keyword>
<dbReference type="InterPro" id="IPR036922">
    <property type="entry name" value="Rieske_2Fe-2S_sf"/>
</dbReference>
<dbReference type="STRING" id="394193.SAMN04489732_13335"/>
<protein>
    <submittedName>
        <fullName evidence="6">3-phenylpropionate/trans-cinnamate dioxygenase ferredoxin subunit</fullName>
    </submittedName>
</protein>
<accession>A0A1H8YP10</accession>
<dbReference type="GO" id="GO:0051537">
    <property type="term" value="F:2 iron, 2 sulfur cluster binding"/>
    <property type="evidence" value="ECO:0007669"/>
    <property type="project" value="UniProtKB-KW"/>
</dbReference>
<name>A0A1H8YP10_9PSEU</name>
<keyword evidence="4" id="KW-0411">Iron-sulfur</keyword>
<keyword evidence="2" id="KW-0479">Metal-binding</keyword>
<dbReference type="PROSITE" id="PS51296">
    <property type="entry name" value="RIESKE"/>
    <property type="match status" value="1"/>
</dbReference>
<dbReference type="GO" id="GO:0051213">
    <property type="term" value="F:dioxygenase activity"/>
    <property type="evidence" value="ECO:0007669"/>
    <property type="project" value="UniProtKB-KW"/>
</dbReference>
<dbReference type="PANTHER" id="PTHR21496">
    <property type="entry name" value="FERREDOXIN-RELATED"/>
    <property type="match status" value="1"/>
</dbReference>
<evidence type="ECO:0000256" key="4">
    <source>
        <dbReference type="ARBA" id="ARBA00023014"/>
    </source>
</evidence>
<feature type="domain" description="Rieske" evidence="5">
    <location>
        <begin position="8"/>
        <end position="103"/>
    </location>
</feature>
<sequence>MTTNTTWHRVGALADLPVGDAVRVETPDGEVAVFHTETGIRAIANRCTHGDAELREGYLDGETVECPAHFGTFCLRTGEALAYPAIEPVATWQIQVDDGQIYLGGRTSGGSD</sequence>
<gene>
    <name evidence="6" type="ORF">SAMN04489732_13335</name>
</gene>
<dbReference type="GO" id="GO:0016705">
    <property type="term" value="F:oxidoreductase activity, acting on paired donors, with incorporation or reduction of molecular oxygen"/>
    <property type="evidence" value="ECO:0007669"/>
    <property type="project" value="UniProtKB-ARBA"/>
</dbReference>
<keyword evidence="6" id="KW-0560">Oxidoreductase</keyword>
<dbReference type="CDD" id="cd03528">
    <property type="entry name" value="Rieske_RO_ferredoxin"/>
    <property type="match status" value="1"/>
</dbReference>
<reference evidence="6 7" key="1">
    <citation type="submission" date="2016-10" db="EMBL/GenBank/DDBJ databases">
        <authorList>
            <person name="de Groot N.N."/>
        </authorList>
    </citation>
    <scope>NUCLEOTIDE SEQUENCE [LARGE SCALE GENOMIC DNA]</scope>
    <source>
        <strain evidence="6 7">DSM 44993</strain>
    </source>
</reference>
<keyword evidence="1" id="KW-0001">2Fe-2S</keyword>
<dbReference type="Pfam" id="PF00355">
    <property type="entry name" value="Rieske"/>
    <property type="match status" value="1"/>
</dbReference>
<evidence type="ECO:0000256" key="2">
    <source>
        <dbReference type="ARBA" id="ARBA00022723"/>
    </source>
</evidence>
<dbReference type="SUPFAM" id="SSF50022">
    <property type="entry name" value="ISP domain"/>
    <property type="match status" value="1"/>
</dbReference>
<dbReference type="InterPro" id="IPR017941">
    <property type="entry name" value="Rieske_2Fe-2S"/>
</dbReference>
<dbReference type="EMBL" id="FOEF01000033">
    <property type="protein sequence ID" value="SEP53920.1"/>
    <property type="molecule type" value="Genomic_DNA"/>
</dbReference>
<dbReference type="Proteomes" id="UP000198582">
    <property type="component" value="Unassembled WGS sequence"/>
</dbReference>
<dbReference type="AlphaFoldDB" id="A0A1H8YP10"/>
<dbReference type="GO" id="GO:0046872">
    <property type="term" value="F:metal ion binding"/>
    <property type="evidence" value="ECO:0007669"/>
    <property type="project" value="UniProtKB-KW"/>
</dbReference>
<keyword evidence="6" id="KW-0223">Dioxygenase</keyword>
<dbReference type="RefSeq" id="WP_091628884.1">
    <property type="nucleotide sequence ID" value="NZ_FOEF01000033.1"/>
</dbReference>
<evidence type="ECO:0000259" key="5">
    <source>
        <dbReference type="PROSITE" id="PS51296"/>
    </source>
</evidence>
<evidence type="ECO:0000313" key="6">
    <source>
        <dbReference type="EMBL" id="SEP53920.1"/>
    </source>
</evidence>